<organism evidence="1 3">
    <name type="scientific">Blautia obeum</name>
    <dbReference type="NCBI Taxonomy" id="40520"/>
    <lineage>
        <taxon>Bacteria</taxon>
        <taxon>Bacillati</taxon>
        <taxon>Bacillota</taxon>
        <taxon>Clostridia</taxon>
        <taxon>Lachnospirales</taxon>
        <taxon>Lachnospiraceae</taxon>
        <taxon>Blautia</taxon>
    </lineage>
</organism>
<evidence type="ECO:0000313" key="3">
    <source>
        <dbReference type="Proteomes" id="UP000283585"/>
    </source>
</evidence>
<dbReference type="AlphaFoldDB" id="A0A411ZT10"/>
<proteinExistence type="predicted"/>
<dbReference type="EMBL" id="QRSS01000005">
    <property type="protein sequence ID" value="RGQ05958.1"/>
    <property type="molecule type" value="Genomic_DNA"/>
</dbReference>
<gene>
    <name evidence="2" type="ORF">DWY46_04635</name>
    <name evidence="1" type="ORF">DWZ12_05680</name>
</gene>
<dbReference type="RefSeq" id="WP_118031187.1">
    <property type="nucleotide sequence ID" value="NZ_QRSS01000005.1"/>
</dbReference>
<dbReference type="Proteomes" id="UP000285839">
    <property type="component" value="Unassembled WGS sequence"/>
</dbReference>
<reference evidence="3 4" key="1">
    <citation type="submission" date="2018-08" db="EMBL/GenBank/DDBJ databases">
        <title>A genome reference for cultivated species of the human gut microbiota.</title>
        <authorList>
            <person name="Zou Y."/>
            <person name="Xue W."/>
            <person name="Luo G."/>
        </authorList>
    </citation>
    <scope>NUCLEOTIDE SEQUENCE [LARGE SCALE GENOMIC DNA]</scope>
    <source>
        <strain evidence="2 4">AF25-21</strain>
        <strain evidence="1 3">AF29-2BH</strain>
    </source>
</reference>
<dbReference type="EMBL" id="QRUH01000002">
    <property type="protein sequence ID" value="RGR50677.1"/>
    <property type="molecule type" value="Genomic_DNA"/>
</dbReference>
<sequence>MIFIVSTCGNIPKEELIELQKRLEAEANSPNKNKVMCLPRFATIASIDDCNSIKAKATMNTDVKTTSIGFKPSELGK</sequence>
<accession>A0A411ZT10</accession>
<evidence type="ECO:0000313" key="2">
    <source>
        <dbReference type="EMBL" id="RGR50677.1"/>
    </source>
</evidence>
<name>A0A411ZT10_9FIRM</name>
<evidence type="ECO:0000313" key="4">
    <source>
        <dbReference type="Proteomes" id="UP000285839"/>
    </source>
</evidence>
<evidence type="ECO:0000313" key="1">
    <source>
        <dbReference type="EMBL" id="RGQ05958.1"/>
    </source>
</evidence>
<comment type="caution">
    <text evidence="1">The sequence shown here is derived from an EMBL/GenBank/DDBJ whole genome shotgun (WGS) entry which is preliminary data.</text>
</comment>
<protein>
    <submittedName>
        <fullName evidence="1">Uncharacterized protein</fullName>
    </submittedName>
</protein>
<dbReference type="Proteomes" id="UP000283585">
    <property type="component" value="Unassembled WGS sequence"/>
</dbReference>